<dbReference type="RefSeq" id="WP_036544634.1">
    <property type="nucleotide sequence ID" value="NZ_JMSZ01000016.1"/>
</dbReference>
<comment type="caution">
    <text evidence="1">The sequence shown here is derived from an EMBL/GenBank/DDBJ whole genome shotgun (WGS) entry which is preliminary data.</text>
</comment>
<dbReference type="EMBL" id="JMSZ01000016">
    <property type="protein sequence ID" value="KDE40471.1"/>
    <property type="molecule type" value="Genomic_DNA"/>
</dbReference>
<accession>A0A063Y6W8</accession>
<organism evidence="1 2">
    <name type="scientific">Nitrincola lacisaponensis</name>
    <dbReference type="NCBI Taxonomy" id="267850"/>
    <lineage>
        <taxon>Bacteria</taxon>
        <taxon>Pseudomonadati</taxon>
        <taxon>Pseudomonadota</taxon>
        <taxon>Gammaproteobacteria</taxon>
        <taxon>Oceanospirillales</taxon>
        <taxon>Oceanospirillaceae</taxon>
        <taxon>Nitrincola</taxon>
    </lineage>
</organism>
<protein>
    <recommendedName>
        <fullName evidence="3">Lipoprotein</fullName>
    </recommendedName>
</protein>
<dbReference type="AlphaFoldDB" id="A0A063Y6W8"/>
<reference evidence="1 2" key="1">
    <citation type="journal article" date="2005" name="Int. J. Syst. Evol. Microbiol.">
        <title>Nitrincola lacisaponensis gen. nov., sp. nov., a novel alkaliphilic bacterium isolated from an alkaline, saline lake.</title>
        <authorList>
            <person name="Dimitriu P.A."/>
            <person name="Shukla S.K."/>
            <person name="Conradt J."/>
            <person name="Marquez M.C."/>
            <person name="Ventosa A."/>
            <person name="Maglia A."/>
            <person name="Peyton B.M."/>
            <person name="Pinkart H.C."/>
            <person name="Mormile M.R."/>
        </authorList>
    </citation>
    <scope>NUCLEOTIDE SEQUENCE [LARGE SCALE GENOMIC DNA]</scope>
    <source>
        <strain evidence="1 2">4CA</strain>
    </source>
</reference>
<evidence type="ECO:0000313" key="1">
    <source>
        <dbReference type="EMBL" id="KDE40471.1"/>
    </source>
</evidence>
<evidence type="ECO:0008006" key="3">
    <source>
        <dbReference type="Google" id="ProtNLM"/>
    </source>
</evidence>
<keyword evidence="2" id="KW-1185">Reference proteome</keyword>
<gene>
    <name evidence="1" type="ORF">ADINL_1063</name>
</gene>
<name>A0A063Y6W8_9GAMM</name>
<evidence type="ECO:0000313" key="2">
    <source>
        <dbReference type="Proteomes" id="UP000027318"/>
    </source>
</evidence>
<dbReference type="PROSITE" id="PS51257">
    <property type="entry name" value="PROKAR_LIPOPROTEIN"/>
    <property type="match status" value="1"/>
</dbReference>
<dbReference type="OrthoDB" id="6119956at2"/>
<dbReference type="STRING" id="267850.ADINL_1063"/>
<proteinExistence type="predicted"/>
<dbReference type="Proteomes" id="UP000027318">
    <property type="component" value="Unassembled WGS sequence"/>
</dbReference>
<sequence>MFYKIGSVLLLGILLSGCIKTDNLLQRDPTAREYYKLDTRDLRLCRGETTDCFGLSHISSAQHHLRPMEARYGQRVSGPNYPVNFARMLINPPAGSYTPEQVSDRYYHLPVNEWTDTAWESLVNVYKAHYDRRL</sequence>